<dbReference type="EMBL" id="ARXV01000014">
    <property type="protein sequence ID" value="KGD63815.1"/>
    <property type="molecule type" value="Genomic_DNA"/>
</dbReference>
<feature type="domain" description="Glucose-methanol-choline oxidoreductase N-terminal" evidence="5">
    <location>
        <begin position="87"/>
        <end position="303"/>
    </location>
</feature>
<evidence type="ECO:0000256" key="1">
    <source>
        <dbReference type="ARBA" id="ARBA00010790"/>
    </source>
</evidence>
<dbReference type="AlphaFoldDB" id="A0A095UMS3"/>
<evidence type="ECO:0000256" key="2">
    <source>
        <dbReference type="ARBA" id="ARBA00022630"/>
    </source>
</evidence>
<dbReference type="SUPFAM" id="SSF51905">
    <property type="entry name" value="FAD/NAD(P)-binding domain"/>
    <property type="match status" value="1"/>
</dbReference>
<dbReference type="STRING" id="1177154.Y5S_03022"/>
<keyword evidence="2" id="KW-0285">Flavoprotein</keyword>
<dbReference type="Gene3D" id="3.50.50.60">
    <property type="entry name" value="FAD/NAD(P)-binding domain"/>
    <property type="match status" value="2"/>
</dbReference>
<keyword evidence="4" id="KW-0560">Oxidoreductase</keyword>
<proteinExistence type="inferred from homology"/>
<comment type="caution">
    <text evidence="7">The sequence shown here is derived from an EMBL/GenBank/DDBJ whole genome shotgun (WGS) entry which is preliminary data.</text>
</comment>
<reference evidence="7 8" key="1">
    <citation type="submission" date="2012-09" db="EMBL/GenBank/DDBJ databases">
        <title>Genome Sequence of alkane-degrading Bacterium Alcanivorax sp. 19-m-6.</title>
        <authorList>
            <person name="Lai Q."/>
            <person name="Shao Z."/>
        </authorList>
    </citation>
    <scope>NUCLEOTIDE SEQUENCE [LARGE SCALE GENOMIC DNA]</scope>
    <source>
        <strain evidence="7 8">19-m-6</strain>
    </source>
</reference>
<gene>
    <name evidence="7" type="ORF">Y5S_03022</name>
</gene>
<evidence type="ECO:0000313" key="8">
    <source>
        <dbReference type="Proteomes" id="UP000029444"/>
    </source>
</evidence>
<dbReference type="GO" id="GO:0050660">
    <property type="term" value="F:flavin adenine dinucleotide binding"/>
    <property type="evidence" value="ECO:0007669"/>
    <property type="project" value="InterPro"/>
</dbReference>
<feature type="domain" description="Glucose-methanol-choline oxidoreductase C-terminal" evidence="6">
    <location>
        <begin position="393"/>
        <end position="523"/>
    </location>
</feature>
<dbReference type="Proteomes" id="UP000029444">
    <property type="component" value="Unassembled WGS sequence"/>
</dbReference>
<keyword evidence="8" id="KW-1185">Reference proteome</keyword>
<sequence length="537" mass="58165">MQDLTTLQIKVQDPWKNPTDNGWDVIDGRTITDNRTLEADVIIVGSGAGGGVSAEILSQRGLKVIVLEAAKLKTSDQFNMDEGEAYRDLYQEGAMRATKDAGMTILQGRAVGGTTVVNWTSSFRTPHETLNFWRDQYAVEGLSRKELDPWFAAMEKRLNIEKWLMPPNANNDVLKRGCDALGWHTEVIPRNVSGCWNIGYCGMGCPTNAKQSMLVTTLPGALSSGATLIHSVQADTLIIEGDKVTGVNARPLKDDKTPTGASLTLKARAVITSGGSMQSPALLMRSNAPDPHGLVGTRTFLHPTNFAYGIFDKEIAPYYGAPQSMYSDEFVFKEGVDGPAGFKLEMMPMHPGLNTALVGGYGASAFDQAKRLPNLAGSIALLRDGFHEDSQGGKVELRDNGEPLLDYPVNEYLLEGTKRAHLTMLEMQFAAGAKEVRPGHAHAPYYKNWKEARAGVENLEYAPTITGLGSAHVMGGLTMGQDDSRCTVNSDGSYKHLSGLYVIDGSVFPTSLGVNPQLTIYGMSARNATRLAEKLMA</sequence>
<dbReference type="Pfam" id="PF00732">
    <property type="entry name" value="GMC_oxred_N"/>
    <property type="match status" value="1"/>
</dbReference>
<dbReference type="PANTHER" id="PTHR46056">
    <property type="entry name" value="LONG-CHAIN-ALCOHOL OXIDASE"/>
    <property type="match status" value="1"/>
</dbReference>
<dbReference type="InterPro" id="IPR007867">
    <property type="entry name" value="GMC_OxRtase_C"/>
</dbReference>
<keyword evidence="3" id="KW-0274">FAD</keyword>
<protein>
    <submittedName>
        <fullName evidence="7">GMC oxidoreductase family protein</fullName>
    </submittedName>
</protein>
<organism evidence="7 8">
    <name type="scientific">Alcanivorax nanhaiticus</name>
    <dbReference type="NCBI Taxonomy" id="1177154"/>
    <lineage>
        <taxon>Bacteria</taxon>
        <taxon>Pseudomonadati</taxon>
        <taxon>Pseudomonadota</taxon>
        <taxon>Gammaproteobacteria</taxon>
        <taxon>Oceanospirillales</taxon>
        <taxon>Alcanivoracaceae</taxon>
        <taxon>Alcanivorax</taxon>
    </lineage>
</organism>
<evidence type="ECO:0000259" key="5">
    <source>
        <dbReference type="Pfam" id="PF00732"/>
    </source>
</evidence>
<name>A0A095UMS3_9GAMM</name>
<comment type="similarity">
    <text evidence="1">Belongs to the GMC oxidoreductase family.</text>
</comment>
<dbReference type="PATRIC" id="fig|1177154.3.peg.3063"/>
<dbReference type="GO" id="GO:0016614">
    <property type="term" value="F:oxidoreductase activity, acting on CH-OH group of donors"/>
    <property type="evidence" value="ECO:0007669"/>
    <property type="project" value="InterPro"/>
</dbReference>
<evidence type="ECO:0000256" key="3">
    <source>
        <dbReference type="ARBA" id="ARBA00022827"/>
    </source>
</evidence>
<evidence type="ECO:0000256" key="4">
    <source>
        <dbReference type="ARBA" id="ARBA00023002"/>
    </source>
</evidence>
<evidence type="ECO:0000313" key="7">
    <source>
        <dbReference type="EMBL" id="KGD63815.1"/>
    </source>
</evidence>
<dbReference type="InterPro" id="IPR036188">
    <property type="entry name" value="FAD/NAD-bd_sf"/>
</dbReference>
<dbReference type="Pfam" id="PF05199">
    <property type="entry name" value="GMC_oxred_C"/>
    <property type="match status" value="1"/>
</dbReference>
<dbReference type="PANTHER" id="PTHR46056:SF12">
    <property type="entry name" value="LONG-CHAIN-ALCOHOL OXIDASE"/>
    <property type="match status" value="1"/>
</dbReference>
<dbReference type="eggNOG" id="COG2303">
    <property type="taxonomic scope" value="Bacteria"/>
</dbReference>
<accession>A0A095UMS3</accession>
<dbReference type="OrthoDB" id="9787779at2"/>
<dbReference type="RefSeq" id="WP_035234174.1">
    <property type="nucleotide sequence ID" value="NZ_ARXV01000014.1"/>
</dbReference>
<dbReference type="InterPro" id="IPR000172">
    <property type="entry name" value="GMC_OxRdtase_N"/>
</dbReference>
<evidence type="ECO:0000259" key="6">
    <source>
        <dbReference type="Pfam" id="PF05199"/>
    </source>
</evidence>